<organism evidence="2 3">
    <name type="scientific">Dryococelus australis</name>
    <dbReference type="NCBI Taxonomy" id="614101"/>
    <lineage>
        <taxon>Eukaryota</taxon>
        <taxon>Metazoa</taxon>
        <taxon>Ecdysozoa</taxon>
        <taxon>Arthropoda</taxon>
        <taxon>Hexapoda</taxon>
        <taxon>Insecta</taxon>
        <taxon>Pterygota</taxon>
        <taxon>Neoptera</taxon>
        <taxon>Polyneoptera</taxon>
        <taxon>Phasmatodea</taxon>
        <taxon>Verophasmatodea</taxon>
        <taxon>Anareolatae</taxon>
        <taxon>Phasmatidae</taxon>
        <taxon>Eurycanthinae</taxon>
        <taxon>Dryococelus</taxon>
    </lineage>
</organism>
<evidence type="ECO:0000313" key="3">
    <source>
        <dbReference type="Proteomes" id="UP001159363"/>
    </source>
</evidence>
<reference evidence="2 3" key="1">
    <citation type="submission" date="2023-02" db="EMBL/GenBank/DDBJ databases">
        <title>LHISI_Scaffold_Assembly.</title>
        <authorList>
            <person name="Stuart O.P."/>
            <person name="Cleave R."/>
            <person name="Magrath M.J.L."/>
            <person name="Mikheyev A.S."/>
        </authorList>
    </citation>
    <scope>NUCLEOTIDE SEQUENCE [LARGE SCALE GENOMIC DNA]</scope>
    <source>
        <strain evidence="2">Daus_M_001</strain>
        <tissue evidence="2">Leg muscle</tissue>
    </source>
</reference>
<accession>A0ABQ9H2B2</accession>
<protein>
    <submittedName>
        <fullName evidence="2">Uncharacterized protein</fullName>
    </submittedName>
</protein>
<dbReference type="Proteomes" id="UP001159363">
    <property type="component" value="Chromosome 6"/>
</dbReference>
<comment type="caution">
    <text evidence="2">The sequence shown here is derived from an EMBL/GenBank/DDBJ whole genome shotgun (WGS) entry which is preliminary data.</text>
</comment>
<evidence type="ECO:0000313" key="2">
    <source>
        <dbReference type="EMBL" id="KAJ8878318.1"/>
    </source>
</evidence>
<name>A0ABQ9H2B2_9NEOP</name>
<proteinExistence type="predicted"/>
<feature type="region of interest" description="Disordered" evidence="1">
    <location>
        <begin position="35"/>
        <end position="60"/>
    </location>
</feature>
<sequence length="219" mass="24926">MEVFLGKVTAESYKKANKTENYRAILEEYRTHVGREEDPSEMVPEDRECGGPSIPPGQTMSPQLRERWGEVALRGDCANLDELLTRFISGIDLPKERKLPKRRKTLPIEAFEVGYLSIFSAPQHAPGVGDLGHRSSDIHISLTEKSLSQLKDRAAGPDVITRDDLRKDLVAVYIIMWVFRREPTILRQNREVLLPEGGDLMLLKNWKPVISSLLLYNFI</sequence>
<dbReference type="EMBL" id="JARBHB010000007">
    <property type="protein sequence ID" value="KAJ8878318.1"/>
    <property type="molecule type" value="Genomic_DNA"/>
</dbReference>
<evidence type="ECO:0000256" key="1">
    <source>
        <dbReference type="SAM" id="MobiDB-lite"/>
    </source>
</evidence>
<keyword evidence="3" id="KW-1185">Reference proteome</keyword>
<gene>
    <name evidence="2" type="ORF">PR048_018895</name>
</gene>